<keyword evidence="4" id="KW-0808">Transferase</keyword>
<dbReference type="InterPro" id="IPR011006">
    <property type="entry name" value="CheY-like_superfamily"/>
</dbReference>
<dbReference type="EMBL" id="PXOQ01000009">
    <property type="protein sequence ID" value="PSG88486.1"/>
    <property type="molecule type" value="Genomic_DNA"/>
</dbReference>
<comment type="caution">
    <text evidence="14">The sequence shown here is derived from an EMBL/GenBank/DDBJ whole genome shotgun (WGS) entry which is preliminary data.</text>
</comment>
<feature type="domain" description="Histidine kinase" evidence="12">
    <location>
        <begin position="784"/>
        <end position="1000"/>
    </location>
</feature>
<feature type="transmembrane region" description="Helical" evidence="10">
    <location>
        <begin position="746"/>
        <end position="766"/>
    </location>
</feature>
<dbReference type="Gene3D" id="3.40.50.2300">
    <property type="match status" value="1"/>
</dbReference>
<dbReference type="Gene3D" id="1.10.287.130">
    <property type="match status" value="1"/>
</dbReference>
<dbReference type="FunFam" id="3.30.565.10:FF:000006">
    <property type="entry name" value="Sensor histidine kinase WalK"/>
    <property type="match status" value="1"/>
</dbReference>
<evidence type="ECO:0000256" key="8">
    <source>
        <dbReference type="ARBA" id="ARBA00023163"/>
    </source>
</evidence>
<dbReference type="FunFam" id="2.60.40.10:FF:000791">
    <property type="entry name" value="Two-component system sensor histidine kinase/response regulator"/>
    <property type="match status" value="1"/>
</dbReference>
<keyword evidence="10" id="KW-0472">Membrane</keyword>
<dbReference type="SUPFAM" id="SSF47384">
    <property type="entry name" value="Homodimeric domain of signal transducing histidine kinase"/>
    <property type="match status" value="1"/>
</dbReference>
<dbReference type="SUPFAM" id="SSF46689">
    <property type="entry name" value="Homeodomain-like"/>
    <property type="match status" value="1"/>
</dbReference>
<dbReference type="CDD" id="cd00082">
    <property type="entry name" value="HisKA"/>
    <property type="match status" value="1"/>
</dbReference>
<dbReference type="Gene3D" id="1.10.10.60">
    <property type="entry name" value="Homeodomain-like"/>
    <property type="match status" value="1"/>
</dbReference>
<proteinExistence type="predicted"/>
<evidence type="ECO:0000256" key="4">
    <source>
        <dbReference type="ARBA" id="ARBA00022679"/>
    </source>
</evidence>
<dbReference type="SMART" id="SM00387">
    <property type="entry name" value="HATPase_c"/>
    <property type="match status" value="1"/>
</dbReference>
<dbReference type="InterPro" id="IPR004358">
    <property type="entry name" value="Sig_transdc_His_kin-like_C"/>
</dbReference>
<keyword evidence="8" id="KW-0804">Transcription</keyword>
<dbReference type="GO" id="GO:0043565">
    <property type="term" value="F:sequence-specific DNA binding"/>
    <property type="evidence" value="ECO:0007669"/>
    <property type="project" value="InterPro"/>
</dbReference>
<accession>A0A2T1N9D8</accession>
<keyword evidence="10" id="KW-1133">Transmembrane helix</keyword>
<dbReference type="SUPFAM" id="SSF52172">
    <property type="entry name" value="CheY-like"/>
    <property type="match status" value="1"/>
</dbReference>
<evidence type="ECO:0000256" key="5">
    <source>
        <dbReference type="ARBA" id="ARBA00022777"/>
    </source>
</evidence>
<comment type="catalytic activity">
    <reaction evidence="1">
        <text>ATP + protein L-histidine = ADP + protein N-phospho-L-histidine.</text>
        <dbReference type="EC" id="2.7.13.3"/>
    </reaction>
</comment>
<dbReference type="InterPro" id="IPR036890">
    <property type="entry name" value="HATPase_C_sf"/>
</dbReference>
<dbReference type="PANTHER" id="PTHR43547">
    <property type="entry name" value="TWO-COMPONENT HISTIDINE KINASE"/>
    <property type="match status" value="1"/>
</dbReference>
<dbReference type="Gene3D" id="3.30.565.10">
    <property type="entry name" value="Histidine kinase-like ATPase, C-terminal domain"/>
    <property type="match status" value="1"/>
</dbReference>
<dbReference type="InterPro" id="IPR003594">
    <property type="entry name" value="HATPase_dom"/>
</dbReference>
<keyword evidence="5" id="KW-0418">Kinase</keyword>
<dbReference type="PANTHER" id="PTHR43547:SF2">
    <property type="entry name" value="HYBRID SIGNAL TRANSDUCTION HISTIDINE KINASE C"/>
    <property type="match status" value="1"/>
</dbReference>
<evidence type="ECO:0000256" key="3">
    <source>
        <dbReference type="ARBA" id="ARBA00022553"/>
    </source>
</evidence>
<organism evidence="14 15">
    <name type="scientific">Aurantibacter aestuarii</name>
    <dbReference type="NCBI Taxonomy" id="1266046"/>
    <lineage>
        <taxon>Bacteria</taxon>
        <taxon>Pseudomonadati</taxon>
        <taxon>Bacteroidota</taxon>
        <taxon>Flavobacteriia</taxon>
        <taxon>Flavobacteriales</taxon>
        <taxon>Flavobacteriaceae</taxon>
        <taxon>Aurantibacter</taxon>
    </lineage>
</organism>
<dbReference type="InterPro" id="IPR009057">
    <property type="entry name" value="Homeodomain-like_sf"/>
</dbReference>
<dbReference type="SMART" id="SM00388">
    <property type="entry name" value="HisKA"/>
    <property type="match status" value="1"/>
</dbReference>
<dbReference type="CDD" id="cd00075">
    <property type="entry name" value="HATPase"/>
    <property type="match status" value="1"/>
</dbReference>
<feature type="domain" description="Response regulatory" evidence="13">
    <location>
        <begin position="1034"/>
        <end position="1149"/>
    </location>
</feature>
<dbReference type="SUPFAM" id="SSF55874">
    <property type="entry name" value="ATPase domain of HSP90 chaperone/DNA topoisomerase II/histidine kinase"/>
    <property type="match status" value="1"/>
</dbReference>
<evidence type="ECO:0000256" key="2">
    <source>
        <dbReference type="ARBA" id="ARBA00012438"/>
    </source>
</evidence>
<evidence type="ECO:0000259" key="11">
    <source>
        <dbReference type="PROSITE" id="PS01124"/>
    </source>
</evidence>
<evidence type="ECO:0000256" key="10">
    <source>
        <dbReference type="SAM" id="Phobius"/>
    </source>
</evidence>
<dbReference type="PROSITE" id="PS01124">
    <property type="entry name" value="HTH_ARAC_FAMILY_2"/>
    <property type="match status" value="1"/>
</dbReference>
<sequence>MTCFAQNSFDVLQLENDYNNSQSIIYSIAQDSVGNLWMATEEGVLKNNSSNYQKYNTYNGLVNFSKNRITKIIVDSKQNVWIGHENGIGLYNKKTDVFESLTTTGINTIGSVKSITEDSEHRIWVGAYNGLFQLIKNKDTYTSKKLVDNYNINAVFIKNDLVYLGTDQGLIRYSTTNNNIKNLSEDYKSPVFFIKELKKQIYVGFKNGDLFKLKNAELKKVNLPIPNSYPIYDIIEDDSKNIYIATDGNGIIHLNRRNELINHLVEDVNNPKALNSNGVYDIELGKENIIWIATYGGGLNYIDLKQRQFEQITHKINNPNSIASNFTRAIATDRNKNIWFGTKQGISIYYPETKNWKHITNFKYQNTTLSDIVLAIQPDQDDMYVGTYNSGVFKININSLSSESINSKYPNENILKKVYAVFKDDNNNLWFGGIEGDLTVIRADNSLKKYSTGAVRYITQTKNGLIYVAGRLGLFAINDEKSEISRISEIAPNNSTLAYSTINVVYEDQNNNLLLGTNGEGLIFYKPDNKTFKKLKMKDGLPSDIVQGFLAENYNNYWISTTKGLANIKLSTKDTLVTTYDKNDGLASTEYNYGSFNKLAPNKFAFGGIDGVSIFNPKKIKEFNYTPDIVFTNLKLFNKNLDPKSGILDQHINETEKINLNHKENSIQFEFTGVSHSINSKLKYTYKLEGFNNQWSAPSEANLATYTNLNSGTYTFKVKTVNKYGNFGKERRIEIIISTPFWKSNLAYAIYTITFILLVILAFYLARFLINKRNAEEQIEFFNNITHEIKTPLTILISSLDNITDQSNSNEESKTRVKTTVKRINSLFEQLLNFHKITSQENISNHISEIDIKSHIDQVINDFEPLTKEKNIKISYTNDWKDGFFINDKDLLDKVLLNIISNAIKYSNENGQITIHSFKNKQDELELEISDDGIGIPKDQQKYILKRYYRARNVINSQRPGTGLGLVMVKRILEKSGGSIKFKSEENKGTVFNITLKNLKQELKHKEDIKSQTIQTFVSNHADIDGIDSFSDNQILIVEDNDELRELLVNTLGEYFQVHEAKNGKEGLEKASVIFPNLILTDLIMPEMDGMQMSKHIKDDINLNHIPVFMLTVLQNSSQKIESIKTGISEYIEKPIDLNFLLFKIVNTFKWQQTLRQKYVHDNESNNAELFKNDQDKEFLDNLEKTVLDNIENNSFSVHDLSKSFGMSRTSLYMKLKNLVNLSPQDFIIHTKLKHAKSLLIQGDLSIKEVAYRSGFSNPKYFSTSFKKIYNITPSQYISSLKK</sequence>
<gene>
    <name evidence="14" type="ORF">C7H52_09300</name>
</gene>
<evidence type="ECO:0000256" key="7">
    <source>
        <dbReference type="ARBA" id="ARBA00023125"/>
    </source>
</evidence>
<dbReference type="GO" id="GO:0003700">
    <property type="term" value="F:DNA-binding transcription factor activity"/>
    <property type="evidence" value="ECO:0007669"/>
    <property type="project" value="InterPro"/>
</dbReference>
<dbReference type="SMART" id="SM00448">
    <property type="entry name" value="REC"/>
    <property type="match status" value="1"/>
</dbReference>
<dbReference type="Proteomes" id="UP000238426">
    <property type="component" value="Unassembled WGS sequence"/>
</dbReference>
<keyword evidence="3 9" id="KW-0597">Phosphoprotein</keyword>
<feature type="domain" description="HTH araC/xylS-type" evidence="11">
    <location>
        <begin position="1181"/>
        <end position="1280"/>
    </location>
</feature>
<dbReference type="SUPFAM" id="SSF63829">
    <property type="entry name" value="Calcium-dependent phosphotriesterase"/>
    <property type="match status" value="3"/>
</dbReference>
<evidence type="ECO:0000256" key="1">
    <source>
        <dbReference type="ARBA" id="ARBA00000085"/>
    </source>
</evidence>
<dbReference type="InterPro" id="IPR011110">
    <property type="entry name" value="Reg_prop"/>
</dbReference>
<keyword evidence="10" id="KW-0812">Transmembrane</keyword>
<dbReference type="Pfam" id="PF07495">
    <property type="entry name" value="Y_Y_Y"/>
    <property type="match status" value="1"/>
</dbReference>
<dbReference type="Pfam" id="PF00072">
    <property type="entry name" value="Response_reg"/>
    <property type="match status" value="1"/>
</dbReference>
<dbReference type="Pfam" id="PF02518">
    <property type="entry name" value="HATPase_c"/>
    <property type="match status" value="1"/>
</dbReference>
<dbReference type="PROSITE" id="PS50109">
    <property type="entry name" value="HIS_KIN"/>
    <property type="match status" value="1"/>
</dbReference>
<dbReference type="Pfam" id="PF00512">
    <property type="entry name" value="HisKA"/>
    <property type="match status" value="1"/>
</dbReference>
<evidence type="ECO:0000259" key="13">
    <source>
        <dbReference type="PROSITE" id="PS50110"/>
    </source>
</evidence>
<dbReference type="InterPro" id="IPR001789">
    <property type="entry name" value="Sig_transdc_resp-reg_receiver"/>
</dbReference>
<evidence type="ECO:0000256" key="9">
    <source>
        <dbReference type="PROSITE-ProRule" id="PRU00169"/>
    </source>
</evidence>
<dbReference type="InterPro" id="IPR018062">
    <property type="entry name" value="HTH_AraC-typ_CS"/>
</dbReference>
<dbReference type="InterPro" id="IPR011123">
    <property type="entry name" value="Y_Y_Y"/>
</dbReference>
<name>A0A2T1N9D8_9FLAO</name>
<dbReference type="PROSITE" id="PS00041">
    <property type="entry name" value="HTH_ARAC_FAMILY_1"/>
    <property type="match status" value="1"/>
</dbReference>
<dbReference type="InterPro" id="IPR015943">
    <property type="entry name" value="WD40/YVTN_repeat-like_dom_sf"/>
</dbReference>
<dbReference type="PROSITE" id="PS50110">
    <property type="entry name" value="RESPONSE_REGULATORY"/>
    <property type="match status" value="1"/>
</dbReference>
<dbReference type="PRINTS" id="PR00344">
    <property type="entry name" value="BCTRLSENSOR"/>
</dbReference>
<protein>
    <recommendedName>
        <fullName evidence="2">histidine kinase</fullName>
        <ecNumber evidence="2">2.7.13.3</ecNumber>
    </recommendedName>
</protein>
<dbReference type="InterPro" id="IPR013783">
    <property type="entry name" value="Ig-like_fold"/>
</dbReference>
<keyword evidence="15" id="KW-1185">Reference proteome</keyword>
<evidence type="ECO:0000313" key="14">
    <source>
        <dbReference type="EMBL" id="PSG88486.1"/>
    </source>
</evidence>
<keyword evidence="6" id="KW-0805">Transcription regulation</keyword>
<reference evidence="14 15" key="1">
    <citation type="submission" date="2018-03" db="EMBL/GenBank/DDBJ databases">
        <title>Mesoflavibacter sp. HG37 and Mesoflavibacter sp. HG96 sp.nov., two marine bacteria isolated from seawater of Western Pacific Ocean.</title>
        <authorList>
            <person name="Cheng H."/>
            <person name="Wu Y.-H."/>
            <person name="Guo L.-L."/>
            <person name="Xu X.-W."/>
        </authorList>
    </citation>
    <scope>NUCLEOTIDE SEQUENCE [LARGE SCALE GENOMIC DNA]</scope>
    <source>
        <strain evidence="14 15">KCTC 32269</strain>
    </source>
</reference>
<dbReference type="Gene3D" id="2.130.10.10">
    <property type="entry name" value="YVTN repeat-like/Quinoprotein amine dehydrogenase"/>
    <property type="match status" value="2"/>
</dbReference>
<dbReference type="InterPro" id="IPR018060">
    <property type="entry name" value="HTH_AraC"/>
</dbReference>
<dbReference type="Pfam" id="PF12833">
    <property type="entry name" value="HTH_18"/>
    <property type="match status" value="1"/>
</dbReference>
<dbReference type="GO" id="GO:0000155">
    <property type="term" value="F:phosphorelay sensor kinase activity"/>
    <property type="evidence" value="ECO:0007669"/>
    <property type="project" value="InterPro"/>
</dbReference>
<dbReference type="Pfam" id="PF07494">
    <property type="entry name" value="Reg_prop"/>
    <property type="match status" value="1"/>
</dbReference>
<dbReference type="InterPro" id="IPR036097">
    <property type="entry name" value="HisK_dim/P_sf"/>
</dbReference>
<keyword evidence="7" id="KW-0238">DNA-binding</keyword>
<dbReference type="SMART" id="SM00342">
    <property type="entry name" value="HTH_ARAC"/>
    <property type="match status" value="1"/>
</dbReference>
<dbReference type="EC" id="2.7.13.3" evidence="2"/>
<dbReference type="Gene3D" id="2.60.40.10">
    <property type="entry name" value="Immunoglobulins"/>
    <property type="match status" value="1"/>
</dbReference>
<evidence type="ECO:0000313" key="15">
    <source>
        <dbReference type="Proteomes" id="UP000238426"/>
    </source>
</evidence>
<feature type="modified residue" description="4-aspartylphosphate" evidence="9">
    <location>
        <position position="1082"/>
    </location>
</feature>
<dbReference type="InterPro" id="IPR003661">
    <property type="entry name" value="HisK_dim/P_dom"/>
</dbReference>
<evidence type="ECO:0000256" key="6">
    <source>
        <dbReference type="ARBA" id="ARBA00023015"/>
    </source>
</evidence>
<dbReference type="InterPro" id="IPR005467">
    <property type="entry name" value="His_kinase_dom"/>
</dbReference>
<evidence type="ECO:0000259" key="12">
    <source>
        <dbReference type="PROSITE" id="PS50109"/>
    </source>
</evidence>